<dbReference type="InterPro" id="IPR027417">
    <property type="entry name" value="P-loop_NTPase"/>
</dbReference>
<comment type="similarity">
    <text evidence="1">Belongs to the GSP E family.</text>
</comment>
<gene>
    <name evidence="3" type="ORF">G1H10_13465</name>
</gene>
<dbReference type="Gene3D" id="3.40.50.300">
    <property type="entry name" value="P-loop containing nucleotide triphosphate hydrolases"/>
    <property type="match status" value="1"/>
</dbReference>
<dbReference type="EMBL" id="JAAGOA010000008">
    <property type="protein sequence ID" value="NEE01176.1"/>
    <property type="molecule type" value="Genomic_DNA"/>
</dbReference>
<dbReference type="SUPFAM" id="SSF52540">
    <property type="entry name" value="P-loop containing nucleoside triphosphate hydrolases"/>
    <property type="match status" value="1"/>
</dbReference>
<accession>A0A6L9S7N3</accession>
<dbReference type="CDD" id="cd01130">
    <property type="entry name" value="VirB11-like_ATPase"/>
    <property type="match status" value="1"/>
</dbReference>
<reference evidence="3 4" key="1">
    <citation type="submission" date="2020-02" db="EMBL/GenBank/DDBJ databases">
        <authorList>
            <person name="Li X.-J."/>
            <person name="Han X.-M."/>
        </authorList>
    </citation>
    <scope>NUCLEOTIDE SEQUENCE [LARGE SCALE GENOMIC DNA]</scope>
    <source>
        <strain evidence="3 4">CCTCC AB 2017055</strain>
    </source>
</reference>
<dbReference type="Pfam" id="PF00437">
    <property type="entry name" value="T2SSE"/>
    <property type="match status" value="1"/>
</dbReference>
<dbReference type="AlphaFoldDB" id="A0A6L9S7N3"/>
<evidence type="ECO:0000313" key="3">
    <source>
        <dbReference type="EMBL" id="NEE01176.1"/>
    </source>
</evidence>
<dbReference type="InterPro" id="IPR001482">
    <property type="entry name" value="T2SS/T4SS_dom"/>
</dbReference>
<sequence>MRRFQDEVSERLARVDGVGSEERRRRVGREIISEVLREHLDDAYQDKRALGQPGVTPESEPAYADAVFNAVFGLGRLQPLIDDTTLENIEVYGAEKVEVVDHRGRRRTLPPIADTEDELVAMLARLAARGGAGERTFTEATPTLHLTLAGGHRLAATGWVTGQTVCTIRRHRLIDLGLDDLLEYDTFPREVAEFLAAAVRAKRSIVVTGNMDTGKTTLVRALANEIPPGEKLITIETEYELHLDKLPDRHHRVIAFQYRPGSGELGPDGRQLGEYTLERAGYDALRHNGDRVIVGEVRGPEILQMFEAMQAGSGTLSTIHANSARAAIERMVTCAIKVGGHIQEWAYRQIAEHIDLIVHLDKRDITADDGRRRRQRQVCEVVAITPGEDRHPAVTDVFRRAPSGEVIVGHMPDWVADLAEHGYSPPVPRGGAL</sequence>
<evidence type="ECO:0000313" key="4">
    <source>
        <dbReference type="Proteomes" id="UP000475214"/>
    </source>
</evidence>
<dbReference type="InterPro" id="IPR050921">
    <property type="entry name" value="T4SS_GSP_E_ATPase"/>
</dbReference>
<dbReference type="Gene3D" id="3.30.450.380">
    <property type="match status" value="1"/>
</dbReference>
<keyword evidence="4" id="KW-1185">Reference proteome</keyword>
<evidence type="ECO:0000259" key="2">
    <source>
        <dbReference type="Pfam" id="PF00437"/>
    </source>
</evidence>
<dbReference type="PANTHER" id="PTHR30486">
    <property type="entry name" value="TWITCHING MOTILITY PROTEIN PILT"/>
    <property type="match status" value="1"/>
</dbReference>
<dbReference type="Proteomes" id="UP000475214">
    <property type="component" value="Unassembled WGS sequence"/>
</dbReference>
<evidence type="ECO:0000256" key="1">
    <source>
        <dbReference type="ARBA" id="ARBA00006611"/>
    </source>
</evidence>
<organism evidence="3 4">
    <name type="scientific">Phytoactinopolyspora halotolerans</name>
    <dbReference type="NCBI Taxonomy" id="1981512"/>
    <lineage>
        <taxon>Bacteria</taxon>
        <taxon>Bacillati</taxon>
        <taxon>Actinomycetota</taxon>
        <taxon>Actinomycetes</taxon>
        <taxon>Jiangellales</taxon>
        <taxon>Jiangellaceae</taxon>
        <taxon>Phytoactinopolyspora</taxon>
    </lineage>
</organism>
<name>A0A6L9S7N3_9ACTN</name>
<dbReference type="GO" id="GO:0016887">
    <property type="term" value="F:ATP hydrolysis activity"/>
    <property type="evidence" value="ECO:0007669"/>
    <property type="project" value="InterPro"/>
</dbReference>
<comment type="caution">
    <text evidence="3">The sequence shown here is derived from an EMBL/GenBank/DDBJ whole genome shotgun (WGS) entry which is preliminary data.</text>
</comment>
<protein>
    <submittedName>
        <fullName evidence="3">Type II/IV secretion system ATPase subunit</fullName>
    </submittedName>
</protein>
<proteinExistence type="inferred from homology"/>
<dbReference type="PANTHER" id="PTHR30486:SF6">
    <property type="entry name" value="TYPE IV PILUS RETRACTATION ATPASE PILT"/>
    <property type="match status" value="1"/>
</dbReference>
<feature type="domain" description="Bacterial type II secretion system protein E" evidence="2">
    <location>
        <begin position="167"/>
        <end position="359"/>
    </location>
</feature>
<dbReference type="RefSeq" id="WP_163738292.1">
    <property type="nucleotide sequence ID" value="NZ_JAAGOA010000008.1"/>
</dbReference>